<reference evidence="2 3" key="1">
    <citation type="journal article" date="2018" name="BMC Genomics">
        <title>Whole genome sequencing and function prediction of 133 gut anaerobes isolated from chicken caecum in pure cultures.</title>
        <authorList>
            <person name="Medvecky M."/>
            <person name="Cejkova D."/>
            <person name="Polansky O."/>
            <person name="Karasova D."/>
            <person name="Kubasova T."/>
            <person name="Cizek A."/>
            <person name="Rychlik I."/>
        </authorList>
    </citation>
    <scope>NUCLEOTIDE SEQUENCE [LARGE SCALE GENOMIC DNA]</scope>
    <source>
        <strain evidence="2 3">An13</strain>
    </source>
</reference>
<name>A0A1Y4SVB6_9FIRM</name>
<keyword evidence="1" id="KW-0812">Transmembrane</keyword>
<protein>
    <submittedName>
        <fullName evidence="2">Uncharacterized protein</fullName>
    </submittedName>
</protein>
<evidence type="ECO:0000313" key="2">
    <source>
        <dbReference type="EMBL" id="OUQ33859.1"/>
    </source>
</evidence>
<keyword evidence="1" id="KW-1133">Transmembrane helix</keyword>
<keyword evidence="1" id="KW-0472">Membrane</keyword>
<dbReference type="RefSeq" id="WP_087358382.1">
    <property type="nucleotide sequence ID" value="NZ_NFLJ01000023.1"/>
</dbReference>
<evidence type="ECO:0000313" key="3">
    <source>
        <dbReference type="Proteomes" id="UP000195305"/>
    </source>
</evidence>
<feature type="transmembrane region" description="Helical" evidence="1">
    <location>
        <begin position="82"/>
        <end position="107"/>
    </location>
</feature>
<evidence type="ECO:0000256" key="1">
    <source>
        <dbReference type="SAM" id="Phobius"/>
    </source>
</evidence>
<feature type="transmembrane region" description="Helical" evidence="1">
    <location>
        <begin position="6"/>
        <end position="29"/>
    </location>
</feature>
<sequence length="162" mass="18780">MLDVVSLILSFILGLVFLWFTYSIVNILVTFFRCRKQDHSLELCLNTGGYIFYTILTLVYLIATVGGIILIIYGLITSNMSFFHNGINIIAFISVVYAYFASTIVLVGRKNLMVGRMLIDYRKLKKVNYTYNNKVTFVYAQKDYSFPTRFVNKTKLRKMISR</sequence>
<dbReference type="AlphaFoldDB" id="A0A1Y4SVB6"/>
<feature type="transmembrane region" description="Helical" evidence="1">
    <location>
        <begin position="50"/>
        <end position="76"/>
    </location>
</feature>
<organism evidence="2 3">
    <name type="scientific">Massilimicrobiota timonensis</name>
    <dbReference type="NCBI Taxonomy" id="1776392"/>
    <lineage>
        <taxon>Bacteria</taxon>
        <taxon>Bacillati</taxon>
        <taxon>Bacillota</taxon>
        <taxon>Erysipelotrichia</taxon>
        <taxon>Erysipelotrichales</taxon>
        <taxon>Erysipelotrichaceae</taxon>
        <taxon>Massilimicrobiota</taxon>
    </lineage>
</organism>
<comment type="caution">
    <text evidence="2">The sequence shown here is derived from an EMBL/GenBank/DDBJ whole genome shotgun (WGS) entry which is preliminary data.</text>
</comment>
<dbReference type="OrthoDB" id="1649242at2"/>
<dbReference type="Proteomes" id="UP000195305">
    <property type="component" value="Unassembled WGS sequence"/>
</dbReference>
<accession>A0A1Y4SVB6</accession>
<gene>
    <name evidence="2" type="ORF">B5E75_08550</name>
</gene>
<proteinExistence type="predicted"/>
<keyword evidence="3" id="KW-1185">Reference proteome</keyword>
<dbReference type="EMBL" id="NFLJ01000023">
    <property type="protein sequence ID" value="OUQ33859.1"/>
    <property type="molecule type" value="Genomic_DNA"/>
</dbReference>